<sequence>MRFIQFTARDGH</sequence>
<name>A0A0E9UZ72_ANGAN</name>
<evidence type="ECO:0000313" key="1">
    <source>
        <dbReference type="EMBL" id="JAH71102.1"/>
    </source>
</evidence>
<accession>A0A0E9UZ72</accession>
<organism evidence="1">
    <name type="scientific">Anguilla anguilla</name>
    <name type="common">European freshwater eel</name>
    <name type="synonym">Muraena anguilla</name>
    <dbReference type="NCBI Taxonomy" id="7936"/>
    <lineage>
        <taxon>Eukaryota</taxon>
        <taxon>Metazoa</taxon>
        <taxon>Chordata</taxon>
        <taxon>Craniata</taxon>
        <taxon>Vertebrata</taxon>
        <taxon>Euteleostomi</taxon>
        <taxon>Actinopterygii</taxon>
        <taxon>Neopterygii</taxon>
        <taxon>Teleostei</taxon>
        <taxon>Anguilliformes</taxon>
        <taxon>Anguillidae</taxon>
        <taxon>Anguilla</taxon>
    </lineage>
</organism>
<protein>
    <submittedName>
        <fullName evidence="1">Uncharacterized protein</fullName>
    </submittedName>
</protein>
<reference evidence="1" key="2">
    <citation type="journal article" date="2015" name="Fish Shellfish Immunol.">
        <title>Early steps in the European eel (Anguilla anguilla)-Vibrio vulnificus interaction in the gills: Role of the RtxA13 toxin.</title>
        <authorList>
            <person name="Callol A."/>
            <person name="Pajuelo D."/>
            <person name="Ebbesson L."/>
            <person name="Teles M."/>
            <person name="MacKenzie S."/>
            <person name="Amaro C."/>
        </authorList>
    </citation>
    <scope>NUCLEOTIDE SEQUENCE</scope>
</reference>
<reference evidence="1" key="1">
    <citation type="submission" date="2014-11" db="EMBL/GenBank/DDBJ databases">
        <authorList>
            <person name="Amaro Gonzalez C."/>
        </authorList>
    </citation>
    <scope>NUCLEOTIDE SEQUENCE</scope>
</reference>
<proteinExistence type="predicted"/>
<dbReference type="EMBL" id="GBXM01037475">
    <property type="protein sequence ID" value="JAH71102.1"/>
    <property type="molecule type" value="Transcribed_RNA"/>
</dbReference>